<name>A0A0W0WUN1_9GAMM</name>
<dbReference type="OrthoDB" id="9809731at2"/>
<feature type="domain" description="Thoeris protein ThsB TIR-like" evidence="1">
    <location>
        <begin position="7"/>
        <end position="86"/>
    </location>
</feature>
<dbReference type="PATRIC" id="fig|45070.6.peg.1063"/>
<sequence length="129" mass="14545">MAKKRVFISFDYDNDAFLKTALVGQSKYSDSPFEFADHSIKEHLTGDWVKKAEPRIKGVDVVVVICGEKTHTASGVSAELRIAQQHKVPYFFLSGYSDRTCTKPIGAAQSDKLYRWTWDNLKALINGSR</sequence>
<dbReference type="RefSeq" id="WP_058504048.1">
    <property type="nucleotide sequence ID" value="NZ_CAAAIF010000001.1"/>
</dbReference>
<dbReference type="AlphaFoldDB" id="A0A0W0WUN1"/>
<evidence type="ECO:0000313" key="3">
    <source>
        <dbReference type="Proteomes" id="UP000054725"/>
    </source>
</evidence>
<protein>
    <recommendedName>
        <fullName evidence="1">Thoeris protein ThsB TIR-like domain-containing protein</fullName>
    </recommendedName>
</protein>
<evidence type="ECO:0000259" key="1">
    <source>
        <dbReference type="Pfam" id="PF08937"/>
    </source>
</evidence>
<dbReference type="InterPro" id="IPR015032">
    <property type="entry name" value="ThsB__TIR-like_domain"/>
</dbReference>
<dbReference type="Proteomes" id="UP000054725">
    <property type="component" value="Unassembled WGS sequence"/>
</dbReference>
<accession>A0A0W0WUN1</accession>
<proteinExistence type="predicted"/>
<reference evidence="2 3" key="1">
    <citation type="submission" date="2015-11" db="EMBL/GenBank/DDBJ databases">
        <title>Genomic analysis of 38 Legionella species identifies large and diverse effector repertoires.</title>
        <authorList>
            <person name="Burstein D."/>
            <person name="Amaro F."/>
            <person name="Zusman T."/>
            <person name="Lifshitz Z."/>
            <person name="Cohen O."/>
            <person name="Gilbert J.A."/>
            <person name="Pupko T."/>
            <person name="Shuman H.A."/>
            <person name="Segal G."/>
        </authorList>
    </citation>
    <scope>NUCLEOTIDE SEQUENCE [LARGE SCALE GENOMIC DNA]</scope>
    <source>
        <strain evidence="2 3">ATCC 49506</strain>
    </source>
</reference>
<comment type="caution">
    <text evidence="2">The sequence shown here is derived from an EMBL/GenBank/DDBJ whole genome shotgun (WGS) entry which is preliminary data.</text>
</comment>
<dbReference type="EMBL" id="LNYO01000013">
    <property type="protein sequence ID" value="KTD36021.1"/>
    <property type="molecule type" value="Genomic_DNA"/>
</dbReference>
<keyword evidence="3" id="KW-1185">Reference proteome</keyword>
<gene>
    <name evidence="2" type="ORF">Lnau_1005</name>
</gene>
<dbReference type="Pfam" id="PF08937">
    <property type="entry name" value="ThsB_TIR"/>
    <property type="match status" value="1"/>
</dbReference>
<evidence type="ECO:0000313" key="2">
    <source>
        <dbReference type="EMBL" id="KTD36021.1"/>
    </source>
</evidence>
<organism evidence="2 3">
    <name type="scientific">Legionella nautarum</name>
    <dbReference type="NCBI Taxonomy" id="45070"/>
    <lineage>
        <taxon>Bacteria</taxon>
        <taxon>Pseudomonadati</taxon>
        <taxon>Pseudomonadota</taxon>
        <taxon>Gammaproteobacteria</taxon>
        <taxon>Legionellales</taxon>
        <taxon>Legionellaceae</taxon>
        <taxon>Legionella</taxon>
    </lineage>
</organism>